<dbReference type="Gene3D" id="3.90.1340.10">
    <property type="entry name" value="Phage tail collar domain"/>
    <property type="match status" value="1"/>
</dbReference>
<comment type="caution">
    <text evidence="2">The sequence shown here is derived from an EMBL/GenBank/DDBJ whole genome shotgun (WGS) entry which is preliminary data.</text>
</comment>
<dbReference type="OrthoDB" id="9810174at2"/>
<gene>
    <name evidence="2" type="ORF">FMM05_06610</name>
</gene>
<dbReference type="RefSeq" id="WP_143372553.1">
    <property type="nucleotide sequence ID" value="NZ_VJVZ01000003.1"/>
</dbReference>
<proteinExistence type="predicted"/>
<dbReference type="SUPFAM" id="SSF88874">
    <property type="entry name" value="Receptor-binding domain of short tail fibre protein gp12"/>
    <property type="match status" value="1"/>
</dbReference>
<evidence type="ECO:0000313" key="2">
    <source>
        <dbReference type="EMBL" id="TRW25889.1"/>
    </source>
</evidence>
<dbReference type="EMBL" id="VJVZ01000003">
    <property type="protein sequence ID" value="TRW25889.1"/>
    <property type="molecule type" value="Genomic_DNA"/>
</dbReference>
<keyword evidence="3" id="KW-1185">Reference proteome</keyword>
<dbReference type="InterPro" id="IPR037053">
    <property type="entry name" value="Phage_tail_collar_dom_sf"/>
</dbReference>
<evidence type="ECO:0000259" key="1">
    <source>
        <dbReference type="Pfam" id="PF07484"/>
    </source>
</evidence>
<dbReference type="Proteomes" id="UP000320643">
    <property type="component" value="Unassembled WGS sequence"/>
</dbReference>
<name>A0A552V608_9FLAO</name>
<evidence type="ECO:0000313" key="3">
    <source>
        <dbReference type="Proteomes" id="UP000320643"/>
    </source>
</evidence>
<dbReference type="AlphaFoldDB" id="A0A552V608"/>
<protein>
    <submittedName>
        <fullName evidence="2">Phage tail protein</fullName>
    </submittedName>
</protein>
<feature type="domain" description="Phage tail collar" evidence="1">
    <location>
        <begin position="6"/>
        <end position="61"/>
    </location>
</feature>
<accession>A0A552V608</accession>
<dbReference type="Pfam" id="PF07484">
    <property type="entry name" value="Collar"/>
    <property type="match status" value="1"/>
</dbReference>
<reference evidence="2 3" key="1">
    <citation type="submission" date="2019-07" db="EMBL/GenBank/DDBJ databases">
        <title>Flavobacterium sp. nov., isolated from glacier ice.</title>
        <authorList>
            <person name="Liu Q."/>
            <person name="Xin Y.-H."/>
        </authorList>
    </citation>
    <scope>NUCLEOTIDE SEQUENCE [LARGE SCALE GENOMIC DNA]</scope>
    <source>
        <strain evidence="2 3">ZT4R6</strain>
    </source>
</reference>
<organism evidence="2 3">
    <name type="scientific">Flavobacterium zepuense</name>
    <dbReference type="NCBI Taxonomy" id="2593302"/>
    <lineage>
        <taxon>Bacteria</taxon>
        <taxon>Pseudomonadati</taxon>
        <taxon>Bacteroidota</taxon>
        <taxon>Flavobacteriia</taxon>
        <taxon>Flavobacteriales</taxon>
        <taxon>Flavobacteriaceae</taxon>
        <taxon>Flavobacterium</taxon>
    </lineage>
</organism>
<sequence>MDEFIGTVKLFAFNWEVKNWAFCDGRLLSIQQNTALFSLLGTTYGGDGQTTFALPDYRSRIAIGIGQGPGLSNYVGGQMSGTENNSLFVSNLPPHNHTGHVVVSSTQSSASTAARGAAIATPGTSSGRDFTPTLGYTAAGINPDTPLADTTVVTNLTGSGLPVNNLQPYLAMSYQICLYGIFPSRS</sequence>
<dbReference type="InterPro" id="IPR011083">
    <property type="entry name" value="Phage_tail_collar_dom"/>
</dbReference>